<dbReference type="InterPro" id="IPR009061">
    <property type="entry name" value="DNA-bd_dom_put_sf"/>
</dbReference>
<dbReference type="GO" id="GO:0003677">
    <property type="term" value="F:DNA binding"/>
    <property type="evidence" value="ECO:0007669"/>
    <property type="project" value="InterPro"/>
</dbReference>
<dbReference type="EMBL" id="QKVK01000001">
    <property type="protein sequence ID" value="PZF78268.1"/>
    <property type="molecule type" value="Genomic_DNA"/>
</dbReference>
<keyword evidence="3" id="KW-1185">Reference proteome</keyword>
<dbReference type="NCBIfam" id="TIGR01764">
    <property type="entry name" value="excise"/>
    <property type="match status" value="1"/>
</dbReference>
<dbReference type="InterPro" id="IPR010093">
    <property type="entry name" value="SinI_DNA-bd"/>
</dbReference>
<reference evidence="3" key="1">
    <citation type="submission" date="2018-06" db="EMBL/GenBank/DDBJ databases">
        <title>Aestuariibacter litoralis strain KCTC 52945T.</title>
        <authorList>
            <person name="Li X."/>
            <person name="Salam N."/>
            <person name="Li J.-L."/>
            <person name="Chen Y.-M."/>
            <person name="Yang Z.-W."/>
            <person name="Zhang L.-Y."/>
            <person name="Han M.-X."/>
            <person name="Xiao M."/>
            <person name="Li W.-J."/>
        </authorList>
    </citation>
    <scope>NUCLEOTIDE SEQUENCE [LARGE SCALE GENOMIC DNA]</scope>
    <source>
        <strain evidence="3">KCTC 52945</strain>
    </source>
</reference>
<gene>
    <name evidence="2" type="ORF">DK847_00110</name>
</gene>
<evidence type="ECO:0000313" key="3">
    <source>
        <dbReference type="Proteomes" id="UP000248795"/>
    </source>
</evidence>
<dbReference type="Proteomes" id="UP000248795">
    <property type="component" value="Unassembled WGS sequence"/>
</dbReference>
<protein>
    <recommendedName>
        <fullName evidence="1">Helix-turn-helix domain-containing protein</fullName>
    </recommendedName>
</protein>
<accession>A0A2W2BDI8</accession>
<dbReference type="AlphaFoldDB" id="A0A2W2BDI8"/>
<comment type="caution">
    <text evidence="2">The sequence shown here is derived from an EMBL/GenBank/DDBJ whole genome shotgun (WGS) entry which is preliminary data.</text>
</comment>
<organism evidence="2 3">
    <name type="scientific">Aestuariivirga litoralis</name>
    <dbReference type="NCBI Taxonomy" id="2650924"/>
    <lineage>
        <taxon>Bacteria</taxon>
        <taxon>Pseudomonadati</taxon>
        <taxon>Pseudomonadota</taxon>
        <taxon>Alphaproteobacteria</taxon>
        <taxon>Hyphomicrobiales</taxon>
        <taxon>Aestuariivirgaceae</taxon>
        <taxon>Aestuariivirga</taxon>
    </lineage>
</organism>
<proteinExistence type="predicted"/>
<sequence length="70" mass="7618">MSMPTKAASGPKYHRIETIAAKLDLSPRSVQRLISNGTLQAVKIGGAVRVSDDELQRLLAASRIVRDPDF</sequence>
<evidence type="ECO:0000313" key="2">
    <source>
        <dbReference type="EMBL" id="PZF78268.1"/>
    </source>
</evidence>
<dbReference type="InterPro" id="IPR041657">
    <property type="entry name" value="HTH_17"/>
</dbReference>
<dbReference type="Pfam" id="PF12728">
    <property type="entry name" value="HTH_17"/>
    <property type="match status" value="1"/>
</dbReference>
<name>A0A2W2BDI8_9HYPH</name>
<evidence type="ECO:0000259" key="1">
    <source>
        <dbReference type="Pfam" id="PF12728"/>
    </source>
</evidence>
<feature type="domain" description="Helix-turn-helix" evidence="1">
    <location>
        <begin position="16"/>
        <end position="61"/>
    </location>
</feature>
<dbReference type="SUPFAM" id="SSF46955">
    <property type="entry name" value="Putative DNA-binding domain"/>
    <property type="match status" value="1"/>
</dbReference>
<dbReference type="RefSeq" id="WP_111195596.1">
    <property type="nucleotide sequence ID" value="NZ_QKVK01000001.1"/>
</dbReference>